<dbReference type="Gene3D" id="2.170.270.10">
    <property type="entry name" value="SET domain"/>
    <property type="match status" value="1"/>
</dbReference>
<protein>
    <recommendedName>
        <fullName evidence="2">SET domain-containing protein</fullName>
    </recommendedName>
</protein>
<dbReference type="PROSITE" id="PS50280">
    <property type="entry name" value="SET"/>
    <property type="match status" value="1"/>
</dbReference>
<evidence type="ECO:0000256" key="1">
    <source>
        <dbReference type="SAM" id="MobiDB-lite"/>
    </source>
</evidence>
<dbReference type="OrthoDB" id="40564at2759"/>
<dbReference type="InterPro" id="IPR001214">
    <property type="entry name" value="SET_dom"/>
</dbReference>
<organism evidence="3 4">
    <name type="scientific">Fragilariopsis cylindrus CCMP1102</name>
    <dbReference type="NCBI Taxonomy" id="635003"/>
    <lineage>
        <taxon>Eukaryota</taxon>
        <taxon>Sar</taxon>
        <taxon>Stramenopiles</taxon>
        <taxon>Ochrophyta</taxon>
        <taxon>Bacillariophyta</taxon>
        <taxon>Bacillariophyceae</taxon>
        <taxon>Bacillariophycidae</taxon>
        <taxon>Bacillariales</taxon>
        <taxon>Bacillariaceae</taxon>
        <taxon>Fragilariopsis</taxon>
    </lineage>
</organism>
<evidence type="ECO:0000259" key="2">
    <source>
        <dbReference type="PROSITE" id="PS50280"/>
    </source>
</evidence>
<dbReference type="EMBL" id="KV784357">
    <property type="protein sequence ID" value="OEU17961.1"/>
    <property type="molecule type" value="Genomic_DNA"/>
</dbReference>
<feature type="domain" description="SET" evidence="2">
    <location>
        <begin position="318"/>
        <end position="493"/>
    </location>
</feature>
<dbReference type="KEGG" id="fcy:FRACYDRAFT_184910"/>
<feature type="region of interest" description="Disordered" evidence="1">
    <location>
        <begin position="170"/>
        <end position="189"/>
    </location>
</feature>
<dbReference type="InterPro" id="IPR046341">
    <property type="entry name" value="SET_dom_sf"/>
</dbReference>
<evidence type="ECO:0000313" key="3">
    <source>
        <dbReference type="EMBL" id="OEU17961.1"/>
    </source>
</evidence>
<keyword evidence="4" id="KW-1185">Reference proteome</keyword>
<sequence length="664" mass="75655">MHPNTNSRLLISATTTTTDTTDDTADTDTDTSYIECELYIAESTIPNAGNGIFSGISKKKNEYIGNGDKAIPIIDVWWHNNNGDNNGGSRNNNKFFNPVEHYVWEGSSMGMGLEVFSHNDLSTFWPGIDAIVNCHAGLLNVEKSTPHLDDGGVHRRIHPSAGSISPYNSMLQHNGGNGGNGGSGGGSSKVSRDIPIGGELFKNYGEEWFLYRTQLGPIPVQSNYIEILQLMSTLQVLVDYNNEGGSIIYNEFIKEMQIIWNNSRTLNALYDFTWNDILTVLGQNSERERERHDDMGILLQQNATRSIDYLQKYGKCIDHIIHKQSTINGAGHGGFAKRDLPKGTVITGTPLIHFPNINKKNNWFHMYDYQYCDNGQIMVRNRTNGPYGQQLLLNYCFSHSETTVVVCPYGSGINYINHATSTATANGGGAQHATNVANVKIQWSKNGTTNHNDDWLLKTPKEMIDYNYTTHLAFDYIAIRDIQEGEELFLDYGTDWENKWNRFQTDWLTYDHDTPYLKDYISAIEYNTLYGNDILPTKFEEQEQDDEEQQQSAEVYYPNNLFLRCHSILDIFENDQDVIDYDRDDYFIEYYNNWGGEHVGGGDNNGYECEILERHNYEFADTPGETESYYTVQFIKNNNHQVTKRIFGVNRKLIKFADKPYSKF</sequence>
<reference evidence="3 4" key="1">
    <citation type="submission" date="2016-09" db="EMBL/GenBank/DDBJ databases">
        <title>Extensive genetic diversity and differential bi-allelic expression allows diatom success in the polar Southern Ocean.</title>
        <authorList>
            <consortium name="DOE Joint Genome Institute"/>
            <person name="Mock T."/>
            <person name="Otillar R.P."/>
            <person name="Strauss J."/>
            <person name="Dupont C."/>
            <person name="Frickenhaus S."/>
            <person name="Maumus F."/>
            <person name="Mcmullan M."/>
            <person name="Sanges R."/>
            <person name="Schmutz J."/>
            <person name="Toseland A."/>
            <person name="Valas R."/>
            <person name="Veluchamy A."/>
            <person name="Ward B.J."/>
            <person name="Allen A."/>
            <person name="Barry K."/>
            <person name="Falciatore A."/>
            <person name="Ferrante M."/>
            <person name="Fortunato A.E."/>
            <person name="Gloeckner G."/>
            <person name="Gruber A."/>
            <person name="Hipkin R."/>
            <person name="Janech M."/>
            <person name="Kroth P."/>
            <person name="Leese F."/>
            <person name="Lindquist E."/>
            <person name="Lyon B.R."/>
            <person name="Martin J."/>
            <person name="Mayer C."/>
            <person name="Parker M."/>
            <person name="Quesneville H."/>
            <person name="Raymond J."/>
            <person name="Uhlig C."/>
            <person name="Valentin K.U."/>
            <person name="Worden A.Z."/>
            <person name="Armbrust E.V."/>
            <person name="Bowler C."/>
            <person name="Green B."/>
            <person name="Moulton V."/>
            <person name="Van Oosterhout C."/>
            <person name="Grigoriev I."/>
        </authorList>
    </citation>
    <scope>NUCLEOTIDE SEQUENCE [LARGE SCALE GENOMIC DNA]</scope>
    <source>
        <strain evidence="3 4">CCMP1102</strain>
    </source>
</reference>
<dbReference type="Proteomes" id="UP000095751">
    <property type="component" value="Unassembled WGS sequence"/>
</dbReference>
<accession>A0A1E7FIF6</accession>
<gene>
    <name evidence="3" type="ORF">FRACYDRAFT_184910</name>
</gene>
<name>A0A1E7FIF6_9STRA</name>
<dbReference type="SUPFAM" id="SSF82199">
    <property type="entry name" value="SET domain"/>
    <property type="match status" value="1"/>
</dbReference>
<feature type="compositionally biased region" description="Gly residues" evidence="1">
    <location>
        <begin position="175"/>
        <end position="187"/>
    </location>
</feature>
<dbReference type="AlphaFoldDB" id="A0A1E7FIF6"/>
<proteinExistence type="predicted"/>
<dbReference type="InParanoid" id="A0A1E7FIF6"/>
<dbReference type="Pfam" id="PF00856">
    <property type="entry name" value="SET"/>
    <property type="match status" value="1"/>
</dbReference>
<evidence type="ECO:0000313" key="4">
    <source>
        <dbReference type="Proteomes" id="UP000095751"/>
    </source>
</evidence>